<dbReference type="Pfam" id="PF00035">
    <property type="entry name" value="dsrm"/>
    <property type="match status" value="2"/>
</dbReference>
<dbReference type="GO" id="GO:0005634">
    <property type="term" value="C:nucleus"/>
    <property type="evidence" value="ECO:0007669"/>
    <property type="project" value="TreeGrafter"/>
</dbReference>
<evidence type="ECO:0000259" key="12">
    <source>
        <dbReference type="PROSITE" id="PS50011"/>
    </source>
</evidence>
<feature type="binding site" evidence="10">
    <location>
        <position position="391"/>
    </location>
    <ligand>
        <name>ATP</name>
        <dbReference type="ChEBI" id="CHEBI:30616"/>
    </ligand>
</feature>
<evidence type="ECO:0000313" key="14">
    <source>
        <dbReference type="EMBL" id="AFJ00092.1"/>
    </source>
</evidence>
<dbReference type="InterPro" id="IPR008271">
    <property type="entry name" value="Ser/Thr_kinase_AS"/>
</dbReference>
<keyword evidence="3" id="KW-0597">Phosphoprotein</keyword>
<dbReference type="InterPro" id="IPR014720">
    <property type="entry name" value="dsRBD_dom"/>
</dbReference>
<dbReference type="GO" id="GO:0003723">
    <property type="term" value="F:RNA binding"/>
    <property type="evidence" value="ECO:0007669"/>
    <property type="project" value="UniProtKB-UniRule"/>
</dbReference>
<feature type="domain" description="DRBM" evidence="13">
    <location>
        <begin position="217"/>
        <end position="284"/>
    </location>
</feature>
<comment type="similarity">
    <text evidence="8">Belongs to the protein kinase superfamily. Ser/Thr protein kinase family. GCN2 subfamily.</text>
</comment>
<evidence type="ECO:0000256" key="11">
    <source>
        <dbReference type="SAM" id="MobiDB-lite"/>
    </source>
</evidence>
<evidence type="ECO:0000259" key="13">
    <source>
        <dbReference type="PROSITE" id="PS50137"/>
    </source>
</evidence>
<accession>I3QDC8</accession>
<dbReference type="Gene3D" id="3.30.200.20">
    <property type="entry name" value="Phosphorylase Kinase, domain 1"/>
    <property type="match status" value="1"/>
</dbReference>
<evidence type="ECO:0000256" key="7">
    <source>
        <dbReference type="ARBA" id="ARBA00022840"/>
    </source>
</evidence>
<evidence type="ECO:0000256" key="3">
    <source>
        <dbReference type="ARBA" id="ARBA00022553"/>
    </source>
</evidence>
<name>I3QDC8_CYNSE</name>
<feature type="compositionally biased region" description="Polar residues" evidence="11">
    <location>
        <begin position="288"/>
        <end position="321"/>
    </location>
</feature>
<evidence type="ECO:0000256" key="10">
    <source>
        <dbReference type="PROSITE-ProRule" id="PRU10141"/>
    </source>
</evidence>
<dbReference type="FunFam" id="1.10.510.10:FF:000251">
    <property type="entry name" value="eukaryotic translation initiation factor 2-alpha kinase 3"/>
    <property type="match status" value="1"/>
</dbReference>
<keyword evidence="5 10" id="KW-0547">Nucleotide-binding</keyword>
<feature type="domain" description="DRBM" evidence="13">
    <location>
        <begin position="74"/>
        <end position="141"/>
    </location>
</feature>
<dbReference type="EMBL" id="JF930153">
    <property type="protein sequence ID" value="AFJ00092.1"/>
    <property type="molecule type" value="mRNA"/>
</dbReference>
<evidence type="ECO:0000256" key="5">
    <source>
        <dbReference type="ARBA" id="ARBA00022741"/>
    </source>
</evidence>
<keyword evidence="9" id="KW-0694">RNA-binding</keyword>
<dbReference type="SMART" id="SM00220">
    <property type="entry name" value="S_TKc"/>
    <property type="match status" value="1"/>
</dbReference>
<feature type="region of interest" description="Disordered" evidence="11">
    <location>
        <begin position="47"/>
        <end position="71"/>
    </location>
</feature>
<feature type="compositionally biased region" description="Basic and acidic residues" evidence="11">
    <location>
        <begin position="51"/>
        <end position="60"/>
    </location>
</feature>
<keyword evidence="4" id="KW-0808">Transferase</keyword>
<feature type="region of interest" description="Disordered" evidence="11">
    <location>
        <begin position="288"/>
        <end position="332"/>
    </location>
</feature>
<feature type="region of interest" description="Disordered" evidence="11">
    <location>
        <begin position="158"/>
        <end position="195"/>
    </location>
</feature>
<dbReference type="PROSITE" id="PS00107">
    <property type="entry name" value="PROTEIN_KINASE_ATP"/>
    <property type="match status" value="1"/>
</dbReference>
<dbReference type="Gene3D" id="1.10.510.10">
    <property type="entry name" value="Transferase(Phosphotransferase) domain 1"/>
    <property type="match status" value="1"/>
</dbReference>
<dbReference type="GO" id="GO:0005524">
    <property type="term" value="F:ATP binding"/>
    <property type="evidence" value="ECO:0007669"/>
    <property type="project" value="UniProtKB-UniRule"/>
</dbReference>
<evidence type="ECO:0000256" key="4">
    <source>
        <dbReference type="ARBA" id="ARBA00022679"/>
    </source>
</evidence>
<dbReference type="SUPFAM" id="SSF56112">
    <property type="entry name" value="Protein kinase-like (PK-like)"/>
    <property type="match status" value="1"/>
</dbReference>
<evidence type="ECO:0000256" key="1">
    <source>
        <dbReference type="ARBA" id="ARBA00012513"/>
    </source>
</evidence>
<dbReference type="Pfam" id="PF00069">
    <property type="entry name" value="Pkinase"/>
    <property type="match status" value="1"/>
</dbReference>
<dbReference type="SUPFAM" id="SSF54768">
    <property type="entry name" value="dsRNA-binding domain-like"/>
    <property type="match status" value="2"/>
</dbReference>
<evidence type="ECO:0000256" key="2">
    <source>
        <dbReference type="ARBA" id="ARBA00022527"/>
    </source>
</evidence>
<dbReference type="SMART" id="SM00358">
    <property type="entry name" value="DSRM"/>
    <property type="match status" value="2"/>
</dbReference>
<evidence type="ECO:0000256" key="8">
    <source>
        <dbReference type="ARBA" id="ARBA00037982"/>
    </source>
</evidence>
<feature type="domain" description="Protein kinase" evidence="12">
    <location>
        <begin position="362"/>
        <end position="635"/>
    </location>
</feature>
<dbReference type="PROSITE" id="PS50011">
    <property type="entry name" value="PROTEIN_KINASE_DOM"/>
    <property type="match status" value="1"/>
</dbReference>
<evidence type="ECO:0000256" key="6">
    <source>
        <dbReference type="ARBA" id="ARBA00022777"/>
    </source>
</evidence>
<dbReference type="PROSITE" id="PS50137">
    <property type="entry name" value="DS_RBD"/>
    <property type="match status" value="2"/>
</dbReference>
<dbReference type="PROSITE" id="PS00108">
    <property type="entry name" value="PROTEIN_KINASE_ST"/>
    <property type="match status" value="1"/>
</dbReference>
<keyword evidence="6" id="KW-0418">Kinase</keyword>
<dbReference type="GO" id="GO:0005737">
    <property type="term" value="C:cytoplasm"/>
    <property type="evidence" value="ECO:0007669"/>
    <property type="project" value="TreeGrafter"/>
</dbReference>
<dbReference type="PANTHER" id="PTHR11042:SF194">
    <property type="entry name" value="DOUBLE-STRANDED RNA ACTIVATED PROTEIN KINASE"/>
    <property type="match status" value="1"/>
</dbReference>
<protein>
    <recommendedName>
        <fullName evidence="1">non-specific serine/threonine protein kinase</fullName>
        <ecNumber evidence="1">2.7.11.1</ecNumber>
    </recommendedName>
</protein>
<keyword evidence="2" id="KW-0723">Serine/threonine-protein kinase</keyword>
<dbReference type="PANTHER" id="PTHR11042">
    <property type="entry name" value="EUKARYOTIC TRANSLATION INITIATION FACTOR 2-ALPHA KINASE EIF2-ALPHA KINASE -RELATED"/>
    <property type="match status" value="1"/>
</dbReference>
<sequence length="652" mass="73506">MASRNLECELRTGAQRTGYGISYEDLGCDGPDDAKISSVGLNLKASVGTKGEGRSREETRSNAAENQHSRDETNFVKKLNQYCQKTNTSVNYTCEKRSGPANKARSFCKYIIDANVYMGEGESEYRAKQHAAQLALTAIHQQSDCDSWVAYSSKREDTSRSSTSTNCRSNQMVDRSEQKVNSKSLSSSKENSDCNAAENSMRYLSLSSTDNSREGEDYVRKVNQFCNREGLTVDFNYEKRCSTNTSRFFCKYMINGREYPEGEGDSKYKAKQSATRLVLAALQTQSTVSESKDSVSTADGSSTSDTQGYTESSQKTSNTSKSDSDVFAESSDHVEAQVAVTNKSERNDDGHKSNQPRFQLEFDSIVHLGKGGFGRVYKAREILINKDYAVKIVRGKKKALREVVALSDLSHHNIVRYFNCWMEDSGYSDDSSSDDSRSHSNSPQQFLYIKMELCSTETLKNWIEKRNEKNGQDSERGEEALNLAEQIVAGVEYIHQKKLIHRDLKPPNIMFGQDKKVKIGDFGLVTTEADDNDENLMKRTKGTGTHSYMAPEQHNKSYDRKVDIFALGLIYFELLWKISTGHERDKVFMEVKSQKFHKDFQFCFSKEHKIIKSMLCKEPGQRPEASALAADLKKLSKALKAQKTEHTENKTV</sequence>
<dbReference type="InterPro" id="IPR017441">
    <property type="entry name" value="Protein_kinase_ATP_BS"/>
</dbReference>
<organism evidence="14">
    <name type="scientific">Cynoglossus semilaevis</name>
    <name type="common">Tongue sole</name>
    <dbReference type="NCBI Taxonomy" id="244447"/>
    <lineage>
        <taxon>Eukaryota</taxon>
        <taxon>Metazoa</taxon>
        <taxon>Chordata</taxon>
        <taxon>Craniata</taxon>
        <taxon>Vertebrata</taxon>
        <taxon>Euteleostomi</taxon>
        <taxon>Actinopterygii</taxon>
        <taxon>Neopterygii</taxon>
        <taxon>Teleostei</taxon>
        <taxon>Neoteleostei</taxon>
        <taxon>Acanthomorphata</taxon>
        <taxon>Carangaria</taxon>
        <taxon>Pleuronectiformes</taxon>
        <taxon>Pleuronectoidei</taxon>
        <taxon>Cynoglossidae</taxon>
        <taxon>Cynoglossinae</taxon>
        <taxon>Cynoglossus</taxon>
    </lineage>
</organism>
<dbReference type="EC" id="2.7.11.1" evidence="1"/>
<evidence type="ECO:0000256" key="9">
    <source>
        <dbReference type="PROSITE-ProRule" id="PRU00266"/>
    </source>
</evidence>
<dbReference type="AlphaFoldDB" id="I3QDC8"/>
<dbReference type="GO" id="GO:0004694">
    <property type="term" value="F:eukaryotic translation initiation factor 2alpha kinase activity"/>
    <property type="evidence" value="ECO:0007669"/>
    <property type="project" value="TreeGrafter"/>
</dbReference>
<keyword evidence="7 10" id="KW-0067">ATP-binding</keyword>
<dbReference type="CDD" id="cd20314">
    <property type="entry name" value="DSRM_EIF2AK2"/>
    <property type="match status" value="2"/>
</dbReference>
<feature type="compositionally biased region" description="Low complexity" evidence="11">
    <location>
        <begin position="160"/>
        <end position="170"/>
    </location>
</feature>
<dbReference type="InterPro" id="IPR000719">
    <property type="entry name" value="Prot_kinase_dom"/>
</dbReference>
<dbReference type="Gene3D" id="3.30.160.20">
    <property type="match status" value="2"/>
</dbReference>
<dbReference type="InterPro" id="IPR011009">
    <property type="entry name" value="Kinase-like_dom_sf"/>
</dbReference>
<dbReference type="InterPro" id="IPR050339">
    <property type="entry name" value="CC_SR_Kinase"/>
</dbReference>
<reference evidence="14" key="1">
    <citation type="submission" date="2011-05" db="EMBL/GenBank/DDBJ databases">
        <title>Cloning and expression of half smooth tongue sole (Cynoglossus semilaevis) PKR-like gene.</title>
        <authorList>
            <person name="Wang Q."/>
            <person name="Sha Z."/>
            <person name="Chen S."/>
        </authorList>
    </citation>
    <scope>NUCLEOTIDE SEQUENCE</scope>
</reference>
<proteinExistence type="evidence at transcript level"/>